<name>A0A1M5BYK9_9FLAO</name>
<reference evidence="6 7" key="1">
    <citation type="submission" date="2016-11" db="EMBL/GenBank/DDBJ databases">
        <authorList>
            <person name="Jaros S."/>
            <person name="Januszkiewicz K."/>
            <person name="Wedrychowicz H."/>
        </authorList>
    </citation>
    <scope>NUCLEOTIDE SEQUENCE [LARGE SCALE GENOMIC DNA]</scope>
    <source>
        <strain evidence="6 7">DSM 25660</strain>
    </source>
</reference>
<dbReference type="OrthoDB" id="9785929at2"/>
<dbReference type="GO" id="GO:0043916">
    <property type="term" value="F:DNA-7-methylguanine glycosylase activity"/>
    <property type="evidence" value="ECO:0007669"/>
    <property type="project" value="TreeGrafter"/>
</dbReference>
<evidence type="ECO:0000313" key="7">
    <source>
        <dbReference type="Proteomes" id="UP000184147"/>
    </source>
</evidence>
<feature type="domain" description="HhH-GPD" evidence="5">
    <location>
        <begin position="47"/>
        <end position="199"/>
    </location>
</feature>
<dbReference type="CDD" id="cd00056">
    <property type="entry name" value="ENDO3c"/>
    <property type="match status" value="1"/>
</dbReference>
<evidence type="ECO:0000256" key="3">
    <source>
        <dbReference type="ARBA" id="ARBA00022763"/>
    </source>
</evidence>
<sequence>MGISSNHSALEYLRQSDAVLAKIMERGIVPNWESTHNVFHDLVSCIVEQQIHYRSSKKIFAKALERAGINQLMPANFDTFEQFGLAPLALSEAKYATLLAVVEFWRTHSLSFETMSDAEVRATLSTIKGIGPWTIDMILLFTLQRPHVVPYDDYHLKQIMIGHYALNPKVKLKAQMQAIAEFWGDYSSLAVLYLLASKQFSKLK</sequence>
<dbReference type="SMART" id="SM00478">
    <property type="entry name" value="ENDO3c"/>
    <property type="match status" value="1"/>
</dbReference>
<dbReference type="InterPro" id="IPR003265">
    <property type="entry name" value="HhH-GPD_domain"/>
</dbReference>
<dbReference type="PANTHER" id="PTHR43003:SF5">
    <property type="entry name" value="DNA-3-METHYLADENINE GLYCOSYLASE"/>
    <property type="match status" value="1"/>
</dbReference>
<dbReference type="SUPFAM" id="SSF48150">
    <property type="entry name" value="DNA-glycosylase"/>
    <property type="match status" value="1"/>
</dbReference>
<organism evidence="6 7">
    <name type="scientific">Flavobacterium fontis</name>
    <dbReference type="NCBI Taxonomy" id="1124188"/>
    <lineage>
        <taxon>Bacteria</taxon>
        <taxon>Pseudomonadati</taxon>
        <taxon>Bacteroidota</taxon>
        <taxon>Flavobacteriia</taxon>
        <taxon>Flavobacteriales</taxon>
        <taxon>Flavobacteriaceae</taxon>
        <taxon>Flavobacterium</taxon>
    </lineage>
</organism>
<evidence type="ECO:0000256" key="1">
    <source>
        <dbReference type="ARBA" id="ARBA00000086"/>
    </source>
</evidence>
<comment type="catalytic activity">
    <reaction evidence="1">
        <text>Hydrolysis of alkylated DNA, releasing 3-methyladenine, 3-methylguanine, 7-methylguanine and 7-methyladenine.</text>
        <dbReference type="EC" id="3.2.2.21"/>
    </reaction>
</comment>
<dbReference type="GO" id="GO:0006307">
    <property type="term" value="P:DNA alkylation repair"/>
    <property type="evidence" value="ECO:0007669"/>
    <property type="project" value="TreeGrafter"/>
</dbReference>
<evidence type="ECO:0000259" key="5">
    <source>
        <dbReference type="SMART" id="SM00478"/>
    </source>
</evidence>
<dbReference type="InterPro" id="IPR011257">
    <property type="entry name" value="DNA_glycosylase"/>
</dbReference>
<keyword evidence="7" id="KW-1185">Reference proteome</keyword>
<keyword evidence="3" id="KW-0227">DNA damage</keyword>
<proteinExistence type="predicted"/>
<dbReference type="Gene3D" id="1.10.340.30">
    <property type="entry name" value="Hypothetical protein, domain 2"/>
    <property type="match status" value="1"/>
</dbReference>
<accession>A0A1M5BYK9</accession>
<protein>
    <recommendedName>
        <fullName evidence="2">DNA-3-methyladenine glycosylase II</fullName>
        <ecNumber evidence="2">3.2.2.21</ecNumber>
    </recommendedName>
</protein>
<evidence type="ECO:0000313" key="6">
    <source>
        <dbReference type="EMBL" id="SHF47312.1"/>
    </source>
</evidence>
<evidence type="ECO:0000256" key="2">
    <source>
        <dbReference type="ARBA" id="ARBA00012000"/>
    </source>
</evidence>
<dbReference type="EMBL" id="FQVQ01000010">
    <property type="protein sequence ID" value="SHF47312.1"/>
    <property type="molecule type" value="Genomic_DNA"/>
</dbReference>
<dbReference type="Gene3D" id="1.10.1670.40">
    <property type="match status" value="1"/>
</dbReference>
<dbReference type="STRING" id="1124188.SAMN05444377_1109"/>
<dbReference type="AlphaFoldDB" id="A0A1M5BYK9"/>
<dbReference type="EC" id="3.2.2.21" evidence="2"/>
<gene>
    <name evidence="6" type="ORF">SAMN05444377_1109</name>
</gene>
<dbReference type="GO" id="GO:0032993">
    <property type="term" value="C:protein-DNA complex"/>
    <property type="evidence" value="ECO:0007669"/>
    <property type="project" value="TreeGrafter"/>
</dbReference>
<dbReference type="InterPro" id="IPR051912">
    <property type="entry name" value="Alkylbase_DNA_Glycosylase/TA"/>
</dbReference>
<dbReference type="GO" id="GO:0006285">
    <property type="term" value="P:base-excision repair, AP site formation"/>
    <property type="evidence" value="ECO:0007669"/>
    <property type="project" value="TreeGrafter"/>
</dbReference>
<dbReference type="RefSeq" id="WP_073363523.1">
    <property type="nucleotide sequence ID" value="NZ_FQVQ01000010.1"/>
</dbReference>
<dbReference type="Proteomes" id="UP000184147">
    <property type="component" value="Unassembled WGS sequence"/>
</dbReference>
<dbReference type="PANTHER" id="PTHR43003">
    <property type="entry name" value="DNA-3-METHYLADENINE GLYCOSYLASE"/>
    <property type="match status" value="1"/>
</dbReference>
<dbReference type="GO" id="GO:0008725">
    <property type="term" value="F:DNA-3-methyladenine glycosylase activity"/>
    <property type="evidence" value="ECO:0007669"/>
    <property type="project" value="TreeGrafter"/>
</dbReference>
<keyword evidence="4" id="KW-0234">DNA repair</keyword>
<evidence type="ECO:0000256" key="4">
    <source>
        <dbReference type="ARBA" id="ARBA00023204"/>
    </source>
</evidence>
<dbReference type="GO" id="GO:0032131">
    <property type="term" value="F:alkylated DNA binding"/>
    <property type="evidence" value="ECO:0007669"/>
    <property type="project" value="TreeGrafter"/>
</dbReference>